<dbReference type="OMA" id="TMMPPQY"/>
<dbReference type="Proteomes" id="UP000525078">
    <property type="component" value="Unassembled WGS sequence"/>
</dbReference>
<organism evidence="5 7">
    <name type="scientific">Cannabis sativa</name>
    <name type="common">Hemp</name>
    <name type="synonym">Marijuana</name>
    <dbReference type="NCBI Taxonomy" id="3483"/>
    <lineage>
        <taxon>Eukaryota</taxon>
        <taxon>Viridiplantae</taxon>
        <taxon>Streptophyta</taxon>
        <taxon>Embryophyta</taxon>
        <taxon>Tracheophyta</taxon>
        <taxon>Spermatophyta</taxon>
        <taxon>Magnoliopsida</taxon>
        <taxon>eudicotyledons</taxon>
        <taxon>Gunneridae</taxon>
        <taxon>Pentapetalae</taxon>
        <taxon>rosids</taxon>
        <taxon>fabids</taxon>
        <taxon>Rosales</taxon>
        <taxon>Cannabaceae</taxon>
        <taxon>Cannabis</taxon>
    </lineage>
</organism>
<dbReference type="Pfam" id="PF00076">
    <property type="entry name" value="RRM_1"/>
    <property type="match status" value="2"/>
</dbReference>
<feature type="compositionally biased region" description="Polar residues" evidence="3">
    <location>
        <begin position="365"/>
        <end position="377"/>
    </location>
</feature>
<sequence length="398" mass="42189">MDFSKKRKTEENGNGTTPTATTAPTTLLNLTPEDARTLLQPLTQDQLLDILQGAVLRHPDVLDSVRSLANRDTTLRKLFVRGLGAETTSESLRSLFATYGELDEAIVIFDKNTGKSKGYGFVTFKNADGALLALKEPSKKIDGRITVTQFAAAGVSGPNSSSSASGDVSARKIYVGNVPFDISSERLLGHFMMYGEIEEGPLGFDKATGKSKGFAFFVYKTEEGARAALVDPIKNIDGHQVACKLAVDNKKTKTGAQASTGYTGDNVVPPHPSMPGSFQGAHYGPPQPGNMYQGYPGGGHHGQGPPQQLPASNYGPPSMGNQVPPSNIGYNSNFPGSYSGTMAGDFSGRMPPSSAGPGYLDHSQYGLTSSSLPTQHSQPPPVPRGPPGGMYQSLPHYY</sequence>
<evidence type="ECO:0000256" key="1">
    <source>
        <dbReference type="ARBA" id="ARBA00022884"/>
    </source>
</evidence>
<name>A0A7J6FG33_CANSA</name>
<feature type="domain" description="RRM" evidence="4">
    <location>
        <begin position="171"/>
        <end position="252"/>
    </location>
</feature>
<feature type="domain" description="RRM" evidence="4">
    <location>
        <begin position="76"/>
        <end position="153"/>
    </location>
</feature>
<dbReference type="InterPro" id="IPR000504">
    <property type="entry name" value="RRM_dom"/>
</dbReference>
<dbReference type="InterPro" id="IPR050886">
    <property type="entry name" value="RNA-binding_reg"/>
</dbReference>
<feature type="region of interest" description="Disordered" evidence="3">
    <location>
        <begin position="254"/>
        <end position="332"/>
    </location>
</feature>
<evidence type="ECO:0000256" key="2">
    <source>
        <dbReference type="PROSITE-ProRule" id="PRU00176"/>
    </source>
</evidence>
<dbReference type="Gene3D" id="3.30.70.330">
    <property type="match status" value="2"/>
</dbReference>
<gene>
    <name evidence="5" type="ORF">F8388_021986</name>
    <name evidence="6" type="ORF">G4B88_015243</name>
</gene>
<comment type="caution">
    <text evidence="5">The sequence shown here is derived from an EMBL/GenBank/DDBJ whole genome shotgun (WGS) entry which is preliminary data.</text>
</comment>
<protein>
    <recommendedName>
        <fullName evidence="4">RRM domain-containing protein</fullName>
    </recommendedName>
</protein>
<evidence type="ECO:0000313" key="6">
    <source>
        <dbReference type="EMBL" id="KAF4392600.1"/>
    </source>
</evidence>
<dbReference type="PANTHER" id="PTHR48024">
    <property type="entry name" value="GEO13361P1-RELATED"/>
    <property type="match status" value="1"/>
</dbReference>
<dbReference type="SMART" id="SM00360">
    <property type="entry name" value="RRM"/>
    <property type="match status" value="2"/>
</dbReference>
<dbReference type="PROSITE" id="PS50102">
    <property type="entry name" value="RRM"/>
    <property type="match status" value="2"/>
</dbReference>
<evidence type="ECO:0000256" key="3">
    <source>
        <dbReference type="SAM" id="MobiDB-lite"/>
    </source>
</evidence>
<feature type="region of interest" description="Disordered" evidence="3">
    <location>
        <begin position="345"/>
        <end position="398"/>
    </location>
</feature>
<dbReference type="SUPFAM" id="SSF54928">
    <property type="entry name" value="RNA-binding domain, RBD"/>
    <property type="match status" value="2"/>
</dbReference>
<dbReference type="PANTHER" id="PTHR48024:SF25">
    <property type="entry name" value="UBP1-ASSOCIATED PROTEIN 2C"/>
    <property type="match status" value="1"/>
</dbReference>
<dbReference type="EMBL" id="JAATIQ010000052">
    <property type="protein sequence ID" value="KAF4392600.1"/>
    <property type="molecule type" value="Genomic_DNA"/>
</dbReference>
<dbReference type="InterPro" id="IPR012677">
    <property type="entry name" value="Nucleotide-bd_a/b_plait_sf"/>
</dbReference>
<keyword evidence="8" id="KW-1185">Reference proteome</keyword>
<accession>A0A803QDK6</accession>
<feature type="compositionally biased region" description="Polar residues" evidence="3">
    <location>
        <begin position="254"/>
        <end position="263"/>
    </location>
</feature>
<feature type="region of interest" description="Disordered" evidence="3">
    <location>
        <begin position="1"/>
        <end position="24"/>
    </location>
</feature>
<dbReference type="EMBL" id="JAATIP010000125">
    <property type="protein sequence ID" value="KAF4369653.1"/>
    <property type="molecule type" value="Genomic_DNA"/>
</dbReference>
<dbReference type="GO" id="GO:0005634">
    <property type="term" value="C:nucleus"/>
    <property type="evidence" value="ECO:0007669"/>
    <property type="project" value="TreeGrafter"/>
</dbReference>
<keyword evidence="1 2" id="KW-0694">RNA-binding</keyword>
<dbReference type="OrthoDB" id="1875751at2759"/>
<evidence type="ECO:0000313" key="5">
    <source>
        <dbReference type="EMBL" id="KAF4369653.1"/>
    </source>
</evidence>
<dbReference type="AlphaFoldDB" id="A0A7J6FG33"/>
<dbReference type="GO" id="GO:0003723">
    <property type="term" value="F:RNA binding"/>
    <property type="evidence" value="ECO:0007669"/>
    <property type="project" value="UniProtKB-UniRule"/>
</dbReference>
<feature type="compositionally biased region" description="Low complexity" evidence="3">
    <location>
        <begin position="12"/>
        <end position="24"/>
    </location>
</feature>
<feature type="compositionally biased region" description="Polar residues" evidence="3">
    <location>
        <begin position="319"/>
        <end position="332"/>
    </location>
</feature>
<dbReference type="Proteomes" id="UP000583929">
    <property type="component" value="Unassembled WGS sequence"/>
</dbReference>
<accession>A0A7J6FG33</accession>
<dbReference type="InterPro" id="IPR035979">
    <property type="entry name" value="RBD_domain_sf"/>
</dbReference>
<proteinExistence type="predicted"/>
<evidence type="ECO:0000313" key="7">
    <source>
        <dbReference type="Proteomes" id="UP000525078"/>
    </source>
</evidence>
<evidence type="ECO:0000259" key="4">
    <source>
        <dbReference type="PROSITE" id="PS50102"/>
    </source>
</evidence>
<reference evidence="7 8" key="1">
    <citation type="journal article" date="2020" name="bioRxiv">
        <title>Sequence and annotation of 42 cannabis genomes reveals extensive copy number variation in cannabinoid synthesis and pathogen resistance genes.</title>
        <authorList>
            <person name="Mckernan K.J."/>
            <person name="Helbert Y."/>
            <person name="Kane L.T."/>
            <person name="Ebling H."/>
            <person name="Zhang L."/>
            <person name="Liu B."/>
            <person name="Eaton Z."/>
            <person name="Mclaughlin S."/>
            <person name="Kingan S."/>
            <person name="Baybayan P."/>
            <person name="Concepcion G."/>
            <person name="Jordan M."/>
            <person name="Riva A."/>
            <person name="Barbazuk W."/>
            <person name="Harkins T."/>
        </authorList>
    </citation>
    <scope>NUCLEOTIDE SEQUENCE [LARGE SCALE GENOMIC DNA]</scope>
    <source>
        <strain evidence="7 8">cv. Jamaican Lion 4</strain>
        <strain evidence="6">Father</strain>
        <strain evidence="5">Mother</strain>
        <tissue evidence="5">Leaf</tissue>
    </source>
</reference>
<evidence type="ECO:0000313" key="8">
    <source>
        <dbReference type="Proteomes" id="UP000583929"/>
    </source>
</evidence>